<proteinExistence type="predicted"/>
<dbReference type="Pfam" id="PF00407">
    <property type="entry name" value="Bet_v_1"/>
    <property type="match status" value="1"/>
</dbReference>
<dbReference type="Gene3D" id="3.30.530.20">
    <property type="match status" value="1"/>
</dbReference>
<name>A0AAU9R4D0_THLAR</name>
<gene>
    <name evidence="2" type="ORF">TAV2_LOCUS1778</name>
</gene>
<dbReference type="GO" id="GO:0006952">
    <property type="term" value="P:defense response"/>
    <property type="evidence" value="ECO:0007669"/>
    <property type="project" value="InterPro"/>
</dbReference>
<reference evidence="2 3" key="1">
    <citation type="submission" date="2022-03" db="EMBL/GenBank/DDBJ databases">
        <authorList>
            <person name="Nunn A."/>
            <person name="Chopra R."/>
            <person name="Nunn A."/>
            <person name="Contreras Garrido A."/>
        </authorList>
    </citation>
    <scope>NUCLEOTIDE SEQUENCE [LARGE SCALE GENOMIC DNA]</scope>
</reference>
<dbReference type="CDD" id="cd07816">
    <property type="entry name" value="Bet_v1-like"/>
    <property type="match status" value="1"/>
</dbReference>
<dbReference type="SUPFAM" id="SSF55961">
    <property type="entry name" value="Bet v1-like"/>
    <property type="match status" value="1"/>
</dbReference>
<evidence type="ECO:0000313" key="3">
    <source>
        <dbReference type="Proteomes" id="UP000836841"/>
    </source>
</evidence>
<dbReference type="InterPro" id="IPR000916">
    <property type="entry name" value="Bet_v_I/MLP"/>
</dbReference>
<accession>A0AAU9R4D0</accession>
<evidence type="ECO:0000259" key="1">
    <source>
        <dbReference type="SMART" id="SM01037"/>
    </source>
</evidence>
<dbReference type="SMART" id="SM01037">
    <property type="entry name" value="Bet_v_1"/>
    <property type="match status" value="1"/>
</dbReference>
<keyword evidence="3" id="KW-1185">Reference proteome</keyword>
<dbReference type="InterPro" id="IPR051761">
    <property type="entry name" value="MLP-like_ligand-binding"/>
</dbReference>
<feature type="domain" description="Bet v I/Major latex protein" evidence="1">
    <location>
        <begin position="9"/>
        <end position="160"/>
    </location>
</feature>
<organism evidence="2 3">
    <name type="scientific">Thlaspi arvense</name>
    <name type="common">Field penny-cress</name>
    <dbReference type="NCBI Taxonomy" id="13288"/>
    <lineage>
        <taxon>Eukaryota</taxon>
        <taxon>Viridiplantae</taxon>
        <taxon>Streptophyta</taxon>
        <taxon>Embryophyta</taxon>
        <taxon>Tracheophyta</taxon>
        <taxon>Spermatophyta</taxon>
        <taxon>Magnoliopsida</taxon>
        <taxon>eudicotyledons</taxon>
        <taxon>Gunneridae</taxon>
        <taxon>Pentapetalae</taxon>
        <taxon>rosids</taxon>
        <taxon>malvids</taxon>
        <taxon>Brassicales</taxon>
        <taxon>Brassicaceae</taxon>
        <taxon>Thlaspideae</taxon>
        <taxon>Thlaspi</taxon>
    </lineage>
</organism>
<evidence type="ECO:0000313" key="2">
    <source>
        <dbReference type="EMBL" id="CAH2033685.1"/>
    </source>
</evidence>
<sequence>MAQAMRQSSLQGELEIEVEIRASAKQYHNLLVGSPQDVPRATPNNIQGCKQLEGECGKVGNVIFWNYVIDGQPKVMKERIEALDSEKNLMVARVIEGDLMKEFKSFLITIQATPKQRGPGSVVKCHIKYEKIDEKVAHPETILELFVKGSKDMDEMLCSKV</sequence>
<dbReference type="EMBL" id="OU466857">
    <property type="protein sequence ID" value="CAH2033685.1"/>
    <property type="molecule type" value="Genomic_DNA"/>
</dbReference>
<dbReference type="Proteomes" id="UP000836841">
    <property type="component" value="Chromosome 1"/>
</dbReference>
<dbReference type="InterPro" id="IPR023393">
    <property type="entry name" value="START-like_dom_sf"/>
</dbReference>
<protein>
    <recommendedName>
        <fullName evidence="1">Bet v I/Major latex protein domain-containing protein</fullName>
    </recommendedName>
</protein>
<dbReference type="AlphaFoldDB" id="A0AAU9R4D0"/>
<dbReference type="PANTHER" id="PTHR31907">
    <property type="entry name" value="MLP-LIKE PROTEIN 423"/>
    <property type="match status" value="1"/>
</dbReference>